<dbReference type="Proteomes" id="UP000028460">
    <property type="component" value="Genome"/>
</dbReference>
<name>A0A067YVK8_9CAUD</name>
<protein>
    <recommendedName>
        <fullName evidence="3">Neck protein</fullName>
    </recommendedName>
</protein>
<proteinExistence type="predicted"/>
<evidence type="ECO:0000313" key="2">
    <source>
        <dbReference type="Proteomes" id="UP000028460"/>
    </source>
</evidence>
<gene>
    <name evidence="1" type="ORF">AHP24_13</name>
</gene>
<sequence>MANDNLLFKLKINDWADSVMEAIPEIIDDALDNAARDIVKLSPVDTGRFRGNWQATGNRPSLIGLNNYDKDGADTIKSLRRQIHALARDKATHTIYITNALTYALPLEFGYSGQAPNGVLGIVTKRLGFYFNDAIRKKSNAL</sequence>
<accession>A0A067YVK8</accession>
<organism evidence="1 2">
    <name type="scientific">Escherichia phage bV_EcoS_AHP24</name>
    <dbReference type="NCBI Taxonomy" id="1416027"/>
    <lineage>
        <taxon>Viruses</taxon>
        <taxon>Duplodnaviria</taxon>
        <taxon>Heunggongvirae</taxon>
        <taxon>Uroviricota</taxon>
        <taxon>Caudoviricetes</taxon>
        <taxon>Drexlerviridae</taxon>
        <taxon>Rogunavirinae</taxon>
        <taxon>Rogunavirus</taxon>
        <taxon>Rogunavirus AHS24</taxon>
    </lineage>
</organism>
<evidence type="ECO:0008006" key="3">
    <source>
        <dbReference type="Google" id="ProtNLM"/>
    </source>
</evidence>
<dbReference type="EMBL" id="KF771236">
    <property type="protein sequence ID" value="AHI60481.1"/>
    <property type="molecule type" value="Genomic_DNA"/>
</dbReference>
<reference evidence="1 2" key="1">
    <citation type="journal article" date="2014" name="PLoS ONE">
        <title>Four Escherichia coli O157:H7 Phages: A New Bacteriophage Genus and Taxonomic Classification of T1-Like Phages.</title>
        <authorList>
            <person name="Niu Y.D."/>
            <person name="McAllister T.A."/>
            <person name="Nash J.H."/>
            <person name="Kropinski A.M."/>
            <person name="Stanford K."/>
        </authorList>
    </citation>
    <scope>NUCLEOTIDE SEQUENCE [LARGE SCALE GENOMIC DNA]</scope>
</reference>
<evidence type="ECO:0000313" key="1">
    <source>
        <dbReference type="EMBL" id="AHI60481.1"/>
    </source>
</evidence>